<evidence type="ECO:0000313" key="4">
    <source>
        <dbReference type="Proteomes" id="UP000801864"/>
    </source>
</evidence>
<feature type="chain" id="PRO_5040389497" evidence="2">
    <location>
        <begin position="17"/>
        <end position="400"/>
    </location>
</feature>
<evidence type="ECO:0000256" key="1">
    <source>
        <dbReference type="SAM" id="MobiDB-lite"/>
    </source>
</evidence>
<accession>A0A9P4X974</accession>
<sequence length="400" mass="43067">MQLFSITTLLFGIAAAIPSPRDVRGDTPVRIRIGVDRAASQTALTVFARDRDVIIGKSCWNSLKTGNFAKFPIIYQLDDNGSGTGNIMIGHNVYTIHSDTDASGGISCSRLFGEAILLIECDATIPATVQLIPVAAKDLSTCVTDAFFSAVLENEALEPALDPPTEGSSTDFNSPDFNSTGFNSTDFNSTELDTELSKRQTPSPCTQWSSFTEKDGDGSPTQSMQFIQLSENIFCGAANECSAGREDSTSYTIGFSVAGALTRWASVGFAVEQSRSTEQSVDWDNDLGVSCVSRLETGTALNGHVQEPEASIYPQTNALSDIKGRHTIRDIDYDSQAPIFAETSAAELLEDEIEIDIRAMDFSNKELPLQSPSSKWETGFVARLSLVMPAPGCGLLSRCE</sequence>
<keyword evidence="2" id="KW-0732">Signal</keyword>
<feature type="compositionally biased region" description="Polar residues" evidence="1">
    <location>
        <begin position="199"/>
        <end position="211"/>
    </location>
</feature>
<comment type="caution">
    <text evidence="3">The sequence shown here is derived from an EMBL/GenBank/DDBJ whole genome shotgun (WGS) entry which is preliminary data.</text>
</comment>
<dbReference type="Proteomes" id="UP000801864">
    <property type="component" value="Unassembled WGS sequence"/>
</dbReference>
<evidence type="ECO:0000256" key="2">
    <source>
        <dbReference type="SAM" id="SignalP"/>
    </source>
</evidence>
<reference evidence="3 4" key="1">
    <citation type="submission" date="2018-06" db="EMBL/GenBank/DDBJ databases">
        <title>Genome analysis of cellulolytic fungus Trichoderma lentiforme CFAM-422.</title>
        <authorList>
            <person name="Steindorff A.S."/>
            <person name="Formighieri E.F."/>
            <person name="Midorikawa G.E.O."/>
            <person name="Tamietti M.S."/>
            <person name="Ramos E.Z."/>
            <person name="Silva A.S."/>
            <person name="Bon E.P.S."/>
            <person name="Mendes T.D."/>
            <person name="Damaso M.C.T."/>
            <person name="Favaro L.C.L."/>
        </authorList>
    </citation>
    <scope>NUCLEOTIDE SEQUENCE [LARGE SCALE GENOMIC DNA]</scope>
    <source>
        <strain evidence="3 4">CFAM-422</strain>
    </source>
</reference>
<keyword evidence="4" id="KW-1185">Reference proteome</keyword>
<proteinExistence type="predicted"/>
<dbReference type="EMBL" id="QLNT01000015">
    <property type="protein sequence ID" value="KAF3067654.1"/>
    <property type="molecule type" value="Genomic_DNA"/>
</dbReference>
<protein>
    <submittedName>
        <fullName evidence="3">Uncharacterized protein</fullName>
    </submittedName>
</protein>
<name>A0A9P4X974_9HYPO</name>
<dbReference type="AlphaFoldDB" id="A0A9P4X974"/>
<gene>
    <name evidence="3" type="ORF">CFAM422_008623</name>
</gene>
<evidence type="ECO:0000313" key="3">
    <source>
        <dbReference type="EMBL" id="KAF3067654.1"/>
    </source>
</evidence>
<feature type="region of interest" description="Disordered" evidence="1">
    <location>
        <begin position="189"/>
        <end position="220"/>
    </location>
</feature>
<organism evidence="3 4">
    <name type="scientific">Trichoderma lentiforme</name>
    <dbReference type="NCBI Taxonomy" id="1567552"/>
    <lineage>
        <taxon>Eukaryota</taxon>
        <taxon>Fungi</taxon>
        <taxon>Dikarya</taxon>
        <taxon>Ascomycota</taxon>
        <taxon>Pezizomycotina</taxon>
        <taxon>Sordariomycetes</taxon>
        <taxon>Hypocreomycetidae</taxon>
        <taxon>Hypocreales</taxon>
        <taxon>Hypocreaceae</taxon>
        <taxon>Trichoderma</taxon>
    </lineage>
</organism>
<feature type="signal peptide" evidence="2">
    <location>
        <begin position="1"/>
        <end position="16"/>
    </location>
</feature>